<dbReference type="RefSeq" id="WP_169552312.1">
    <property type="nucleotide sequence ID" value="NZ_CP051677.1"/>
</dbReference>
<gene>
    <name evidence="5" type="ORF">HH216_19410</name>
</gene>
<dbReference type="PANTHER" id="PTHR46796">
    <property type="entry name" value="HTH-TYPE TRANSCRIPTIONAL ACTIVATOR RHAS-RELATED"/>
    <property type="match status" value="1"/>
</dbReference>
<dbReference type="InterPro" id="IPR009057">
    <property type="entry name" value="Homeodomain-like_sf"/>
</dbReference>
<feature type="domain" description="HTH araC/xylS-type" evidence="4">
    <location>
        <begin position="171"/>
        <end position="269"/>
    </location>
</feature>
<dbReference type="Proteomes" id="UP000501128">
    <property type="component" value="Chromosome"/>
</dbReference>
<evidence type="ECO:0000256" key="2">
    <source>
        <dbReference type="ARBA" id="ARBA00023125"/>
    </source>
</evidence>
<evidence type="ECO:0000256" key="3">
    <source>
        <dbReference type="ARBA" id="ARBA00023163"/>
    </source>
</evidence>
<dbReference type="GO" id="GO:0043565">
    <property type="term" value="F:sequence-specific DNA binding"/>
    <property type="evidence" value="ECO:0007669"/>
    <property type="project" value="InterPro"/>
</dbReference>
<dbReference type="AlphaFoldDB" id="A0A7L5DSV2"/>
<keyword evidence="2" id="KW-0238">DNA-binding</keyword>
<protein>
    <submittedName>
        <fullName evidence="5">Helix-turn-helix transcriptional regulator</fullName>
    </submittedName>
</protein>
<evidence type="ECO:0000313" key="5">
    <source>
        <dbReference type="EMBL" id="QJD80353.1"/>
    </source>
</evidence>
<evidence type="ECO:0000256" key="1">
    <source>
        <dbReference type="ARBA" id="ARBA00023015"/>
    </source>
</evidence>
<dbReference type="KEGG" id="srho:HH216_19410"/>
<keyword evidence="6" id="KW-1185">Reference proteome</keyword>
<sequence>MAQKEQNSHADIVLSCLEEEHLKREIVLKHHSLIRVISGQMHVTQADDSYTFVAGDTLLLPRNQLSMITKTSLGGKPFRSVMMTFTTERLKELYAADGFKSIKPHTHKIRSFPKHPLLDSVFASLEPYFQLSSKLPANIVSLKLGETIAVLRALDSDIDTLLSDFSDPGKLDLVEFMEKHFMINMSMDKFGHLTGRSLNTFKRDFQKAFNTTPQKWLTQKRLELAHYHLAQSQRKPADIYLEVGFENLSHFSFAFKKYYGYPPTAVLRQKSLQATAESH</sequence>
<reference evidence="5 6" key="1">
    <citation type="submission" date="2020-04" db="EMBL/GenBank/DDBJ databases">
        <title>Genome sequencing of novel species.</title>
        <authorList>
            <person name="Heo J."/>
            <person name="Kim S.-J."/>
            <person name="Kim J.-S."/>
            <person name="Hong S.-B."/>
            <person name="Kwon S.-W."/>
        </authorList>
    </citation>
    <scope>NUCLEOTIDE SEQUENCE [LARGE SCALE GENOMIC DNA]</scope>
    <source>
        <strain evidence="5 6">CJU-R4</strain>
    </source>
</reference>
<keyword evidence="3" id="KW-0804">Transcription</keyword>
<dbReference type="SUPFAM" id="SSF46689">
    <property type="entry name" value="Homeodomain-like"/>
    <property type="match status" value="1"/>
</dbReference>
<dbReference type="GO" id="GO:0003700">
    <property type="term" value="F:DNA-binding transcription factor activity"/>
    <property type="evidence" value="ECO:0007669"/>
    <property type="project" value="InterPro"/>
</dbReference>
<accession>A0A7L5DSV2</accession>
<dbReference type="InterPro" id="IPR018060">
    <property type="entry name" value="HTH_AraC"/>
</dbReference>
<dbReference type="InterPro" id="IPR054015">
    <property type="entry name" value="ExsA-like_N"/>
</dbReference>
<dbReference type="SMART" id="SM00342">
    <property type="entry name" value="HTH_ARAC"/>
    <property type="match status" value="1"/>
</dbReference>
<dbReference type="PROSITE" id="PS01124">
    <property type="entry name" value="HTH_ARAC_FAMILY_2"/>
    <property type="match status" value="1"/>
</dbReference>
<evidence type="ECO:0000259" key="4">
    <source>
        <dbReference type="PROSITE" id="PS01124"/>
    </source>
</evidence>
<dbReference type="Pfam" id="PF12833">
    <property type="entry name" value="HTH_18"/>
    <property type="match status" value="1"/>
</dbReference>
<evidence type="ECO:0000313" key="6">
    <source>
        <dbReference type="Proteomes" id="UP000501128"/>
    </source>
</evidence>
<proteinExistence type="predicted"/>
<name>A0A7L5DSV2_9BACT</name>
<dbReference type="Pfam" id="PF22200">
    <property type="entry name" value="ExsA_N"/>
    <property type="match status" value="1"/>
</dbReference>
<dbReference type="EMBL" id="CP051677">
    <property type="protein sequence ID" value="QJD80353.1"/>
    <property type="molecule type" value="Genomic_DNA"/>
</dbReference>
<dbReference type="InterPro" id="IPR050204">
    <property type="entry name" value="AraC_XylS_family_regulators"/>
</dbReference>
<keyword evidence="1" id="KW-0805">Transcription regulation</keyword>
<organism evidence="5 6">
    <name type="scientific">Spirosoma rhododendri</name>
    <dbReference type="NCBI Taxonomy" id="2728024"/>
    <lineage>
        <taxon>Bacteria</taxon>
        <taxon>Pseudomonadati</taxon>
        <taxon>Bacteroidota</taxon>
        <taxon>Cytophagia</taxon>
        <taxon>Cytophagales</taxon>
        <taxon>Cytophagaceae</taxon>
        <taxon>Spirosoma</taxon>
    </lineage>
</organism>
<dbReference type="Gene3D" id="1.10.10.60">
    <property type="entry name" value="Homeodomain-like"/>
    <property type="match status" value="1"/>
</dbReference>